<dbReference type="GO" id="GO:0034473">
    <property type="term" value="P:U1 snRNA 3'-end processing"/>
    <property type="evidence" value="ECO:0007669"/>
    <property type="project" value="TreeGrafter"/>
</dbReference>
<proteinExistence type="inferred from homology"/>
<dbReference type="OrthoDB" id="10264038at2759"/>
<gene>
    <name evidence="10" type="ORF">BWQ96_06196</name>
</gene>
<accession>A0A2V3IPV2</accession>
<evidence type="ECO:0000256" key="7">
    <source>
        <dbReference type="SAM" id="MobiDB-lite"/>
    </source>
</evidence>
<keyword evidence="6" id="KW-0539">Nucleus</keyword>
<dbReference type="EMBL" id="NBIV01000102">
    <property type="protein sequence ID" value="PXF44115.1"/>
    <property type="molecule type" value="Genomic_DNA"/>
</dbReference>
<dbReference type="InterPro" id="IPR001247">
    <property type="entry name" value="ExoRNase_PH_dom1"/>
</dbReference>
<evidence type="ECO:0000256" key="4">
    <source>
        <dbReference type="ARBA" id="ARBA00022490"/>
    </source>
</evidence>
<keyword evidence="5" id="KW-0694">RNA-binding</keyword>
<dbReference type="GO" id="GO:0071038">
    <property type="term" value="P:TRAMP-dependent tRNA surveillance pathway"/>
    <property type="evidence" value="ECO:0007669"/>
    <property type="project" value="TreeGrafter"/>
</dbReference>
<name>A0A2V3IPV2_9FLOR</name>
<evidence type="ECO:0000256" key="5">
    <source>
        <dbReference type="ARBA" id="ARBA00022884"/>
    </source>
</evidence>
<dbReference type="PANTHER" id="PTHR11097:SF14">
    <property type="entry name" value="EXOSOME COMPLEX COMPONENT RRP45"/>
    <property type="match status" value="1"/>
</dbReference>
<dbReference type="CDD" id="cd11368">
    <property type="entry name" value="RNase_PH_RRP45"/>
    <property type="match status" value="1"/>
</dbReference>
<dbReference type="AlphaFoldDB" id="A0A2V3IPV2"/>
<dbReference type="InterPro" id="IPR033100">
    <property type="entry name" value="Rrp45"/>
</dbReference>
<dbReference type="Gene3D" id="3.30.230.70">
    <property type="entry name" value="GHMP Kinase, N-terminal domain"/>
    <property type="match status" value="1"/>
</dbReference>
<dbReference type="GO" id="GO:0000467">
    <property type="term" value="P:exonucleolytic trimming to generate mature 3'-end of 5.8S rRNA from tricistronic rRNA transcript (SSU-rRNA, 5.8S rRNA, LSU-rRNA)"/>
    <property type="evidence" value="ECO:0007669"/>
    <property type="project" value="TreeGrafter"/>
</dbReference>
<evidence type="ECO:0000313" key="11">
    <source>
        <dbReference type="Proteomes" id="UP000247409"/>
    </source>
</evidence>
<evidence type="ECO:0000259" key="8">
    <source>
        <dbReference type="Pfam" id="PF01138"/>
    </source>
</evidence>
<feature type="domain" description="Exoribonuclease phosphorolytic" evidence="8">
    <location>
        <begin position="32"/>
        <end position="166"/>
    </location>
</feature>
<dbReference type="InterPro" id="IPR027408">
    <property type="entry name" value="PNPase/RNase_PH_dom_sf"/>
</dbReference>
<dbReference type="SUPFAM" id="SSF55666">
    <property type="entry name" value="Ribonuclease PH domain 2-like"/>
    <property type="match status" value="1"/>
</dbReference>
<dbReference type="GO" id="GO:0000176">
    <property type="term" value="C:nuclear exosome (RNase complex)"/>
    <property type="evidence" value="ECO:0007669"/>
    <property type="project" value="TreeGrafter"/>
</dbReference>
<feature type="domain" description="Exoribonuclease phosphorolytic" evidence="9">
    <location>
        <begin position="192"/>
        <end position="262"/>
    </location>
</feature>
<comment type="subcellular location">
    <subcellularLocation>
        <location evidence="2">Cytoplasm</location>
    </subcellularLocation>
    <subcellularLocation>
        <location evidence="1">Nucleus</location>
    </subcellularLocation>
</comment>
<dbReference type="SUPFAM" id="SSF54211">
    <property type="entry name" value="Ribosomal protein S5 domain 2-like"/>
    <property type="match status" value="1"/>
</dbReference>
<reference evidence="10 11" key="1">
    <citation type="journal article" date="2018" name="Mol. Biol. Evol.">
        <title>Analysis of the draft genome of the red seaweed Gracilariopsis chorda provides insights into genome size evolution in Rhodophyta.</title>
        <authorList>
            <person name="Lee J."/>
            <person name="Yang E.C."/>
            <person name="Graf L."/>
            <person name="Yang J.H."/>
            <person name="Qiu H."/>
            <person name="Zel Zion U."/>
            <person name="Chan C.X."/>
            <person name="Stephens T.G."/>
            <person name="Weber A.P.M."/>
            <person name="Boo G.H."/>
            <person name="Boo S.M."/>
            <person name="Kim K.M."/>
            <person name="Shin Y."/>
            <person name="Jung M."/>
            <person name="Lee S.J."/>
            <person name="Yim H.S."/>
            <person name="Lee J.H."/>
            <person name="Bhattacharya D."/>
            <person name="Yoon H.S."/>
        </authorList>
    </citation>
    <scope>NUCLEOTIDE SEQUENCE [LARGE SCALE GENOMIC DNA]</scope>
    <source>
        <strain evidence="10 11">SKKU-2015</strain>
        <tissue evidence="10">Whole body</tissue>
    </source>
</reference>
<protein>
    <submittedName>
        <fullName evidence="10">Exosome complex component rrp45</fullName>
    </submittedName>
</protein>
<dbReference type="Pfam" id="PF01138">
    <property type="entry name" value="RNase_PH"/>
    <property type="match status" value="1"/>
</dbReference>
<dbReference type="PANTHER" id="PTHR11097">
    <property type="entry name" value="EXOSOME COMPLEX EXONUCLEASE RIBOSOMAL RNA PROCESSING PROTEIN"/>
    <property type="match status" value="1"/>
</dbReference>
<feature type="region of interest" description="Disordered" evidence="7">
    <location>
        <begin position="308"/>
        <end position="330"/>
    </location>
</feature>
<dbReference type="STRING" id="448386.A0A2V3IPV2"/>
<dbReference type="Proteomes" id="UP000247409">
    <property type="component" value="Unassembled WGS sequence"/>
</dbReference>
<dbReference type="GO" id="GO:0071035">
    <property type="term" value="P:nuclear polyadenylation-dependent rRNA catabolic process"/>
    <property type="evidence" value="ECO:0007669"/>
    <property type="project" value="TreeGrafter"/>
</dbReference>
<evidence type="ECO:0000256" key="6">
    <source>
        <dbReference type="ARBA" id="ARBA00023242"/>
    </source>
</evidence>
<dbReference type="InterPro" id="IPR020568">
    <property type="entry name" value="Ribosomal_Su5_D2-typ_SF"/>
</dbReference>
<dbReference type="InterPro" id="IPR050590">
    <property type="entry name" value="Exosome_comp_Rrp42_subfam"/>
</dbReference>
<dbReference type="Pfam" id="PF03725">
    <property type="entry name" value="RNase_PH_C"/>
    <property type="match status" value="1"/>
</dbReference>
<feature type="compositionally biased region" description="Basic residues" evidence="7">
    <location>
        <begin position="401"/>
        <end position="412"/>
    </location>
</feature>
<evidence type="ECO:0000256" key="2">
    <source>
        <dbReference type="ARBA" id="ARBA00004496"/>
    </source>
</evidence>
<feature type="region of interest" description="Disordered" evidence="7">
    <location>
        <begin position="383"/>
        <end position="412"/>
    </location>
</feature>
<dbReference type="InterPro" id="IPR036345">
    <property type="entry name" value="ExoRNase_PH_dom2_sf"/>
</dbReference>
<dbReference type="GO" id="GO:0000177">
    <property type="term" value="C:cytoplasmic exosome (RNase complex)"/>
    <property type="evidence" value="ECO:0007669"/>
    <property type="project" value="TreeGrafter"/>
</dbReference>
<keyword evidence="11" id="KW-1185">Reference proteome</keyword>
<dbReference type="GO" id="GO:0071028">
    <property type="term" value="P:nuclear mRNA surveillance"/>
    <property type="evidence" value="ECO:0007669"/>
    <property type="project" value="TreeGrafter"/>
</dbReference>
<comment type="similarity">
    <text evidence="3">Belongs to the RNase PH family.</text>
</comment>
<dbReference type="InterPro" id="IPR015847">
    <property type="entry name" value="ExoRNase_PH_dom2"/>
</dbReference>
<organism evidence="10 11">
    <name type="scientific">Gracilariopsis chorda</name>
    <dbReference type="NCBI Taxonomy" id="448386"/>
    <lineage>
        <taxon>Eukaryota</taxon>
        <taxon>Rhodophyta</taxon>
        <taxon>Florideophyceae</taxon>
        <taxon>Rhodymeniophycidae</taxon>
        <taxon>Gracilariales</taxon>
        <taxon>Gracilariaceae</taxon>
        <taxon>Gracilariopsis</taxon>
    </lineage>
</organism>
<evidence type="ECO:0000256" key="3">
    <source>
        <dbReference type="ARBA" id="ARBA00006678"/>
    </source>
</evidence>
<comment type="caution">
    <text evidence="10">The sequence shown here is derived from an EMBL/GenBank/DDBJ whole genome shotgun (WGS) entry which is preliminary data.</text>
</comment>
<sequence>MKEKVISLCEKNFTIDCIKANCRVDGRRISEARKASISLGPNWGFAEVRYDRTHAVASTTVEAITPTPDRGSEGSISISVELSPTASEPAARASLFRNTGSFIETRNCIESFVRDSRSVDTEALCVLAGVKVWSVRVDVHIINDDGNCMDACMLAVMASLMHARRPDVTVTGKEVRIHAMDEREPVPLPVHHVPLSATFGLFGGGRPFDPDTVVLDPVKTEELASNGSVSFAFNSQGEVCGVYKGGGLPLHIRSFEVCSKLAATHAVGLTAILKAALADASAEHPLSTVRPMLVDAEPVAMLAKKESEREKLAAPTSTWNATPVLDTAPPDIDAMETITRARAVPKNDLIDGVFEHENEDDQNEDMKDVGPEEENKMIVEKLIRSDSESSTEGLEAAIVPKKQRKERKTRRR</sequence>
<evidence type="ECO:0000256" key="1">
    <source>
        <dbReference type="ARBA" id="ARBA00004123"/>
    </source>
</evidence>
<dbReference type="GO" id="GO:0034475">
    <property type="term" value="P:U4 snRNA 3'-end processing"/>
    <property type="evidence" value="ECO:0007669"/>
    <property type="project" value="TreeGrafter"/>
</dbReference>
<dbReference type="GO" id="GO:0035925">
    <property type="term" value="F:mRNA 3'-UTR AU-rich region binding"/>
    <property type="evidence" value="ECO:0007669"/>
    <property type="project" value="TreeGrafter"/>
</dbReference>
<dbReference type="GO" id="GO:0016075">
    <property type="term" value="P:rRNA catabolic process"/>
    <property type="evidence" value="ECO:0007669"/>
    <property type="project" value="TreeGrafter"/>
</dbReference>
<evidence type="ECO:0000259" key="9">
    <source>
        <dbReference type="Pfam" id="PF03725"/>
    </source>
</evidence>
<evidence type="ECO:0000313" key="10">
    <source>
        <dbReference type="EMBL" id="PXF44115.1"/>
    </source>
</evidence>
<keyword evidence="4" id="KW-0963">Cytoplasm</keyword>
<dbReference type="GO" id="GO:0034476">
    <property type="term" value="P:U5 snRNA 3'-end processing"/>
    <property type="evidence" value="ECO:0007669"/>
    <property type="project" value="TreeGrafter"/>
</dbReference>